<feature type="chain" id="PRO_5008900333" evidence="4">
    <location>
        <begin position="43"/>
        <end position="227"/>
    </location>
</feature>
<feature type="compositionally biased region" description="Low complexity" evidence="3">
    <location>
        <begin position="177"/>
        <end position="190"/>
    </location>
</feature>
<organism evidence="6">
    <name type="scientific">Anthurium amnicola</name>
    <dbReference type="NCBI Taxonomy" id="1678845"/>
    <lineage>
        <taxon>Eukaryota</taxon>
        <taxon>Viridiplantae</taxon>
        <taxon>Streptophyta</taxon>
        <taxon>Embryophyta</taxon>
        <taxon>Tracheophyta</taxon>
        <taxon>Spermatophyta</taxon>
        <taxon>Magnoliopsida</taxon>
        <taxon>Liliopsida</taxon>
        <taxon>Araceae</taxon>
        <taxon>Pothoideae</taxon>
        <taxon>Potheae</taxon>
        <taxon>Anthurium</taxon>
    </lineage>
</organism>
<dbReference type="EMBL" id="GDJX01011986">
    <property type="protein sequence ID" value="JAT55950.1"/>
    <property type="molecule type" value="Transcribed_RNA"/>
</dbReference>
<dbReference type="GO" id="GO:0005886">
    <property type="term" value="C:plasma membrane"/>
    <property type="evidence" value="ECO:0007669"/>
    <property type="project" value="TreeGrafter"/>
</dbReference>
<proteinExistence type="predicted"/>
<accession>A0A1D1YMT8</accession>
<dbReference type="GO" id="GO:0046872">
    <property type="term" value="F:metal ion binding"/>
    <property type="evidence" value="ECO:0007669"/>
    <property type="project" value="UniProtKB-KW"/>
</dbReference>
<evidence type="ECO:0000256" key="4">
    <source>
        <dbReference type="SAM" id="SignalP"/>
    </source>
</evidence>
<dbReference type="PROSITE" id="PS51485">
    <property type="entry name" value="PHYTOCYANIN"/>
    <property type="match status" value="1"/>
</dbReference>
<gene>
    <name evidence="6" type="primary">MAVI_3</name>
    <name evidence="6" type="ORF">g.37817</name>
</gene>
<feature type="domain" description="Phytocyanin" evidence="5">
    <location>
        <begin position="43"/>
        <end position="144"/>
    </location>
</feature>
<dbReference type="PANTHER" id="PTHR33021:SF339">
    <property type="entry name" value="OS07G0570600 PROTEIN"/>
    <property type="match status" value="1"/>
</dbReference>
<evidence type="ECO:0000313" key="6">
    <source>
        <dbReference type="EMBL" id="JAT55950.1"/>
    </source>
</evidence>
<dbReference type="InterPro" id="IPR039391">
    <property type="entry name" value="Phytocyanin-like"/>
</dbReference>
<dbReference type="InterPro" id="IPR008972">
    <property type="entry name" value="Cupredoxin"/>
</dbReference>
<dbReference type="Gene3D" id="2.60.40.420">
    <property type="entry name" value="Cupredoxins - blue copper proteins"/>
    <property type="match status" value="1"/>
</dbReference>
<keyword evidence="4" id="KW-0732">Signal</keyword>
<evidence type="ECO:0000259" key="5">
    <source>
        <dbReference type="PROSITE" id="PS51485"/>
    </source>
</evidence>
<protein>
    <submittedName>
        <fullName evidence="6">Mavicyanin</fullName>
    </submittedName>
</protein>
<feature type="region of interest" description="Disordered" evidence="3">
    <location>
        <begin position="145"/>
        <end position="195"/>
    </location>
</feature>
<evidence type="ECO:0000256" key="2">
    <source>
        <dbReference type="ARBA" id="ARBA00023180"/>
    </source>
</evidence>
<feature type="signal peptide" evidence="4">
    <location>
        <begin position="1"/>
        <end position="42"/>
    </location>
</feature>
<keyword evidence="2" id="KW-0325">Glycoprotein</keyword>
<dbReference type="SUPFAM" id="SSF49503">
    <property type="entry name" value="Cupredoxins"/>
    <property type="match status" value="1"/>
</dbReference>
<dbReference type="Pfam" id="PF02298">
    <property type="entry name" value="Cu_bind_like"/>
    <property type="match status" value="1"/>
</dbReference>
<dbReference type="AlphaFoldDB" id="A0A1D1YMT8"/>
<keyword evidence="1" id="KW-0479">Metal-binding</keyword>
<name>A0A1D1YMT8_9ARAE</name>
<evidence type="ECO:0000256" key="3">
    <source>
        <dbReference type="SAM" id="MobiDB-lite"/>
    </source>
</evidence>
<evidence type="ECO:0000256" key="1">
    <source>
        <dbReference type="ARBA" id="ARBA00022723"/>
    </source>
</evidence>
<sequence>MAAPPRAATRGDATSGKRECVVGHLFLFLVAALACTAAPSAAAVYRVGDSAGWTVTKNMNYTAWAASKTFRVGDAVVFEYNKRLHDVVEVSKSDYRSCNPRSPVATHATGNDSVTLGRAGHRFFLCGVPGHCALGQKVHIRVAKPKRRSVASPAPAVSPASSSSSSSPPPSSPVPPTSSGSAGARGAGVAPTAQRNGAAPAGAGYCVTGWALATAAMAFVAASGKLG</sequence>
<dbReference type="PANTHER" id="PTHR33021">
    <property type="entry name" value="BLUE COPPER PROTEIN"/>
    <property type="match status" value="1"/>
</dbReference>
<reference evidence="6" key="1">
    <citation type="submission" date="2015-07" db="EMBL/GenBank/DDBJ databases">
        <title>Transcriptome Assembly of Anthurium amnicola.</title>
        <authorList>
            <person name="Suzuki J."/>
        </authorList>
    </citation>
    <scope>NUCLEOTIDE SEQUENCE</scope>
</reference>
<dbReference type="InterPro" id="IPR003245">
    <property type="entry name" value="Phytocyanin_dom"/>
</dbReference>
<dbReference type="PROSITE" id="PS51257">
    <property type="entry name" value="PROKAR_LIPOPROTEIN"/>
    <property type="match status" value="1"/>
</dbReference>
<feature type="compositionally biased region" description="Low complexity" evidence="3">
    <location>
        <begin position="150"/>
        <end position="166"/>
    </location>
</feature>
<feature type="compositionally biased region" description="Pro residues" evidence="3">
    <location>
        <begin position="167"/>
        <end position="176"/>
    </location>
</feature>
<dbReference type="FunFam" id="2.60.40.420:FF:000003">
    <property type="entry name" value="Blue copper"/>
    <property type="match status" value="1"/>
</dbReference>
<dbReference type="GO" id="GO:0009055">
    <property type="term" value="F:electron transfer activity"/>
    <property type="evidence" value="ECO:0007669"/>
    <property type="project" value="InterPro"/>
</dbReference>